<evidence type="ECO:0000256" key="3">
    <source>
        <dbReference type="ARBA" id="ARBA00022692"/>
    </source>
</evidence>
<dbReference type="AlphaFoldDB" id="A0A940S6I1"/>
<dbReference type="PANTHER" id="PTHR33931">
    <property type="entry name" value="HOLIN-LIKE PROTEIN CIDA-RELATED"/>
    <property type="match status" value="1"/>
</dbReference>
<protein>
    <submittedName>
        <fullName evidence="7">CidA/LrgA family protein</fullName>
    </submittedName>
</protein>
<name>A0A940S6I1_9PROT</name>
<dbReference type="GO" id="GO:0005886">
    <property type="term" value="C:plasma membrane"/>
    <property type="evidence" value="ECO:0007669"/>
    <property type="project" value="UniProtKB-SubCell"/>
</dbReference>
<comment type="caution">
    <text evidence="7">The sequence shown here is derived from an EMBL/GenBank/DDBJ whole genome shotgun (WGS) entry which is preliminary data.</text>
</comment>
<keyword evidence="4 6" id="KW-1133">Transmembrane helix</keyword>
<comment type="subcellular location">
    <subcellularLocation>
        <location evidence="1">Cell membrane</location>
        <topology evidence="1">Multi-pass membrane protein</topology>
    </subcellularLocation>
</comment>
<dbReference type="Pfam" id="PF03788">
    <property type="entry name" value="LrgA"/>
    <property type="match status" value="1"/>
</dbReference>
<keyword evidence="5 6" id="KW-0472">Membrane</keyword>
<evidence type="ECO:0000256" key="1">
    <source>
        <dbReference type="ARBA" id="ARBA00004651"/>
    </source>
</evidence>
<accession>A0A940S6I1</accession>
<dbReference type="Proteomes" id="UP000677537">
    <property type="component" value="Unassembled WGS sequence"/>
</dbReference>
<proteinExistence type="predicted"/>
<dbReference type="PANTHER" id="PTHR33931:SF2">
    <property type="entry name" value="HOLIN-LIKE PROTEIN CIDA"/>
    <property type="match status" value="1"/>
</dbReference>
<evidence type="ECO:0000256" key="4">
    <source>
        <dbReference type="ARBA" id="ARBA00022989"/>
    </source>
</evidence>
<evidence type="ECO:0000256" key="5">
    <source>
        <dbReference type="ARBA" id="ARBA00023136"/>
    </source>
</evidence>
<dbReference type="RefSeq" id="WP_209374796.1">
    <property type="nucleotide sequence ID" value="NZ_JAGIZA010000008.1"/>
</dbReference>
<sequence>MIPGAALILLCQLLGEALVHGTGWPLPGPVVGMVLLLLLLLGNDLLADPVDTRFVTGPADGLLMNLTLLFVPAGVGVVNRMDVLAAHWFALAASLVVSTLLGLVVTALVFVAVARLTKRHAAGETEA</sequence>
<gene>
    <name evidence="7" type="ORF">J5Y10_14815</name>
</gene>
<dbReference type="InterPro" id="IPR005538">
    <property type="entry name" value="LrgA/CidA"/>
</dbReference>
<keyword evidence="3 6" id="KW-0812">Transmembrane</keyword>
<feature type="transmembrane region" description="Helical" evidence="6">
    <location>
        <begin position="87"/>
        <end position="113"/>
    </location>
</feature>
<evidence type="ECO:0000256" key="2">
    <source>
        <dbReference type="ARBA" id="ARBA00022475"/>
    </source>
</evidence>
<dbReference type="EMBL" id="JAGIZA010000008">
    <property type="protein sequence ID" value="MBP0494054.1"/>
    <property type="molecule type" value="Genomic_DNA"/>
</dbReference>
<reference evidence="7" key="1">
    <citation type="submission" date="2021-03" db="EMBL/GenBank/DDBJ databases">
        <authorList>
            <person name="So Y."/>
        </authorList>
    </citation>
    <scope>NUCLEOTIDE SEQUENCE</scope>
    <source>
        <strain evidence="7">SG15</strain>
    </source>
</reference>
<feature type="transmembrane region" description="Helical" evidence="6">
    <location>
        <begin position="62"/>
        <end position="81"/>
    </location>
</feature>
<feature type="transmembrane region" description="Helical" evidence="6">
    <location>
        <begin position="31"/>
        <end position="50"/>
    </location>
</feature>
<keyword evidence="2" id="KW-1003">Cell membrane</keyword>
<evidence type="ECO:0000313" key="7">
    <source>
        <dbReference type="EMBL" id="MBP0494054.1"/>
    </source>
</evidence>
<organism evidence="7 8">
    <name type="scientific">Roseomonas indoligenes</name>
    <dbReference type="NCBI Taxonomy" id="2820811"/>
    <lineage>
        <taxon>Bacteria</taxon>
        <taxon>Pseudomonadati</taxon>
        <taxon>Pseudomonadota</taxon>
        <taxon>Alphaproteobacteria</taxon>
        <taxon>Acetobacterales</taxon>
        <taxon>Roseomonadaceae</taxon>
        <taxon>Roseomonas</taxon>
    </lineage>
</organism>
<evidence type="ECO:0000256" key="6">
    <source>
        <dbReference type="SAM" id="Phobius"/>
    </source>
</evidence>
<keyword evidence="8" id="KW-1185">Reference proteome</keyword>
<evidence type="ECO:0000313" key="8">
    <source>
        <dbReference type="Proteomes" id="UP000677537"/>
    </source>
</evidence>